<evidence type="ECO:0000313" key="2">
    <source>
        <dbReference type="EMBL" id="VFU15127.1"/>
    </source>
</evidence>
<dbReference type="InterPro" id="IPR005883">
    <property type="entry name" value="PilM"/>
</dbReference>
<dbReference type="Pfam" id="PF11104">
    <property type="entry name" value="PilM_2"/>
    <property type="match status" value="1"/>
</dbReference>
<dbReference type="AlphaFoldDB" id="A0A485M1B2"/>
<dbReference type="InterPro" id="IPR050696">
    <property type="entry name" value="FtsA/MreB"/>
</dbReference>
<dbReference type="SUPFAM" id="SSF53067">
    <property type="entry name" value="Actin-like ATPase domain"/>
    <property type="match status" value="2"/>
</dbReference>
<reference evidence="2" key="1">
    <citation type="submission" date="2019-03" db="EMBL/GenBank/DDBJ databases">
        <authorList>
            <person name="Hao L."/>
        </authorList>
    </citation>
    <scope>NUCLEOTIDE SEQUENCE</scope>
</reference>
<dbReference type="NCBIfam" id="TIGR01175">
    <property type="entry name" value="pilM"/>
    <property type="match status" value="1"/>
</dbReference>
<protein>
    <submittedName>
        <fullName evidence="2">Cell division protein FtsA</fullName>
    </submittedName>
</protein>
<dbReference type="Gene3D" id="3.30.1490.300">
    <property type="match status" value="1"/>
</dbReference>
<dbReference type="InterPro" id="IPR003494">
    <property type="entry name" value="SHS2_FtsA"/>
</dbReference>
<dbReference type="PANTHER" id="PTHR32432:SF3">
    <property type="entry name" value="ETHANOLAMINE UTILIZATION PROTEIN EUTJ"/>
    <property type="match status" value="1"/>
</dbReference>
<evidence type="ECO:0000259" key="1">
    <source>
        <dbReference type="SMART" id="SM00842"/>
    </source>
</evidence>
<dbReference type="PIRSF" id="PIRSF019169">
    <property type="entry name" value="PilM"/>
    <property type="match status" value="1"/>
</dbReference>
<feature type="domain" description="SHS2" evidence="1">
    <location>
        <begin position="10"/>
        <end position="178"/>
    </location>
</feature>
<keyword evidence="2" id="KW-0131">Cell cycle</keyword>
<gene>
    <name evidence="2" type="ORF">SCFA_40018</name>
</gene>
<dbReference type="SMART" id="SM00842">
    <property type="entry name" value="FtsA"/>
    <property type="match status" value="1"/>
</dbReference>
<dbReference type="EMBL" id="CAADRM010000103">
    <property type="protein sequence ID" value="VFU15127.1"/>
    <property type="molecule type" value="Genomic_DNA"/>
</dbReference>
<dbReference type="InterPro" id="IPR043129">
    <property type="entry name" value="ATPase_NBD"/>
</dbReference>
<dbReference type="PANTHER" id="PTHR32432">
    <property type="entry name" value="CELL DIVISION PROTEIN FTSA-RELATED"/>
    <property type="match status" value="1"/>
</dbReference>
<dbReference type="CDD" id="cd24049">
    <property type="entry name" value="ASKHA_NBD_PilM"/>
    <property type="match status" value="1"/>
</dbReference>
<dbReference type="GO" id="GO:0051301">
    <property type="term" value="P:cell division"/>
    <property type="evidence" value="ECO:0007669"/>
    <property type="project" value="UniProtKB-KW"/>
</dbReference>
<dbReference type="Gene3D" id="3.30.420.40">
    <property type="match status" value="2"/>
</dbReference>
<accession>A0A485M1B2</accession>
<name>A0A485M1B2_9ZZZZ</name>
<keyword evidence="2" id="KW-0132">Cell division</keyword>
<organism evidence="2">
    <name type="scientific">anaerobic digester metagenome</name>
    <dbReference type="NCBI Taxonomy" id="1263854"/>
    <lineage>
        <taxon>unclassified sequences</taxon>
        <taxon>metagenomes</taxon>
        <taxon>ecological metagenomes</taxon>
    </lineage>
</organism>
<sequence length="354" mass="39852">MRMLFEKKTLLGLDIGSQSIKMVDIEKVRGGYELKALGLGLIPAECIVDKDIMDSETVVDTIKNLKENLKIKARGTASAISGHSVIVKKAELPIMNESELQETLMIEAEQYIPFDINDVYLDSFVLGESLERSDMMDVLFVAAKKELVDDYASAVRNAGLKPMLMDIDVFALETMYEVNYPDAPESIVALVDAGASMININILKDGMSIFARDISMGGRQLTERIQREFGVSYERAENIKTGSDIEGIDLERINYIFKMAAETYVQEIRRTLDFFLSTMVNENIERIYMSGGSSRIPGLIPLLRKQMDIPVEMINAFNNIHWDDKVFDPEYMAYIAPQMAVAVGLALRRADLKW</sequence>
<proteinExistence type="predicted"/>